<evidence type="ECO:0000256" key="1">
    <source>
        <dbReference type="ARBA" id="ARBA00022603"/>
    </source>
</evidence>
<accession>A0A8K0NQM3</accession>
<dbReference type="GO" id="GO:0008168">
    <property type="term" value="F:methyltransferase activity"/>
    <property type="evidence" value="ECO:0007669"/>
    <property type="project" value="UniProtKB-KW"/>
</dbReference>
<reference evidence="4" key="1">
    <citation type="submission" date="2020-04" db="EMBL/GenBank/DDBJ databases">
        <title>Analysis of mating type loci in Filobasidium floriforme.</title>
        <authorList>
            <person name="Nowrousian M."/>
        </authorList>
    </citation>
    <scope>NUCLEOTIDE SEQUENCE</scope>
    <source>
        <strain evidence="4">CBS 6242</strain>
    </source>
</reference>
<evidence type="ECO:0000256" key="2">
    <source>
        <dbReference type="ARBA" id="ARBA00022679"/>
    </source>
</evidence>
<keyword evidence="1" id="KW-0489">Methyltransferase</keyword>
<dbReference type="SUPFAM" id="SSF53335">
    <property type="entry name" value="S-adenosyl-L-methionine-dependent methyltransferases"/>
    <property type="match status" value="1"/>
</dbReference>
<dbReference type="PANTHER" id="PTHR13393">
    <property type="entry name" value="SAM-DEPENDENT METHYLTRANSFERASE"/>
    <property type="match status" value="1"/>
</dbReference>
<dbReference type="GO" id="GO:0005634">
    <property type="term" value="C:nucleus"/>
    <property type="evidence" value="ECO:0007669"/>
    <property type="project" value="TreeGrafter"/>
</dbReference>
<comment type="caution">
    <text evidence="4">The sequence shown here is derived from an EMBL/GenBank/DDBJ whole genome shotgun (WGS) entry which is preliminary data.</text>
</comment>
<dbReference type="CDD" id="cd02440">
    <property type="entry name" value="AdoMet_MTases"/>
    <property type="match status" value="1"/>
</dbReference>
<dbReference type="AlphaFoldDB" id="A0A8K0NQM3"/>
<protein>
    <recommendedName>
        <fullName evidence="6">U6 small nuclear RNA (adenine-(43)-N(6))-methyltransferase</fullName>
    </recommendedName>
</protein>
<evidence type="ECO:0008006" key="6">
    <source>
        <dbReference type="Google" id="ProtNLM"/>
    </source>
</evidence>
<proteinExistence type="predicted"/>
<keyword evidence="2" id="KW-0808">Transferase</keyword>
<dbReference type="PANTHER" id="PTHR13393:SF0">
    <property type="entry name" value="RNA N6-ADENOSINE-METHYLTRANSFERASE METTL16"/>
    <property type="match status" value="1"/>
</dbReference>
<gene>
    <name evidence="4" type="ORF">FFLO_03662</name>
</gene>
<organism evidence="4 5">
    <name type="scientific">Filobasidium floriforme</name>
    <dbReference type="NCBI Taxonomy" id="5210"/>
    <lineage>
        <taxon>Eukaryota</taxon>
        <taxon>Fungi</taxon>
        <taxon>Dikarya</taxon>
        <taxon>Basidiomycota</taxon>
        <taxon>Agaricomycotina</taxon>
        <taxon>Tremellomycetes</taxon>
        <taxon>Filobasidiales</taxon>
        <taxon>Filobasidiaceae</taxon>
        <taxon>Filobasidium</taxon>
    </lineage>
</organism>
<feature type="region of interest" description="Disordered" evidence="3">
    <location>
        <begin position="429"/>
        <end position="450"/>
    </location>
</feature>
<dbReference type="Proteomes" id="UP000812966">
    <property type="component" value="Unassembled WGS sequence"/>
</dbReference>
<dbReference type="InterPro" id="IPR010286">
    <property type="entry name" value="METTL16/RlmF"/>
</dbReference>
<name>A0A8K0NQM3_9TREE</name>
<keyword evidence="5" id="KW-1185">Reference proteome</keyword>
<evidence type="ECO:0000256" key="3">
    <source>
        <dbReference type="SAM" id="MobiDB-lite"/>
    </source>
</evidence>
<evidence type="ECO:0000313" key="5">
    <source>
        <dbReference type="Proteomes" id="UP000812966"/>
    </source>
</evidence>
<dbReference type="Gene3D" id="3.40.50.150">
    <property type="entry name" value="Vaccinia Virus protein VP39"/>
    <property type="match status" value="1"/>
</dbReference>
<evidence type="ECO:0000313" key="4">
    <source>
        <dbReference type="EMBL" id="KAG7532267.1"/>
    </source>
</evidence>
<dbReference type="GO" id="GO:0070475">
    <property type="term" value="P:rRNA base methylation"/>
    <property type="evidence" value="ECO:0007669"/>
    <property type="project" value="TreeGrafter"/>
</dbReference>
<dbReference type="EMBL" id="JABELV010000069">
    <property type="protein sequence ID" value="KAG7532267.1"/>
    <property type="molecule type" value="Genomic_DNA"/>
</dbReference>
<dbReference type="Pfam" id="PF05971">
    <property type="entry name" value="Methyltransf_10"/>
    <property type="match status" value="1"/>
</dbReference>
<feature type="region of interest" description="Disordered" evidence="3">
    <location>
        <begin position="395"/>
        <end position="415"/>
    </location>
</feature>
<feature type="compositionally biased region" description="Basic and acidic residues" evidence="3">
    <location>
        <begin position="429"/>
        <end position="440"/>
    </location>
</feature>
<sequence>MNEEISKGDRKRNGRFSSENEDGFVNPYHTHPPDFKRLGERFETFKPFVRYHPNGQSYIDFKNPAALRELTRCLLRQDFDLKVMLPEDRLCPTVRPIHYVCLLSQIFAHLRKHDLVPKEHRLKVLDVGTGATPIYALLMARLHPDSTVWATDINSESLQYAQETIDLNPDLAQRISLCKVDPAGEILLPVSQTAQRSPPIFTFTLCNPPFYTSREEMAAASDIKIESGHAAPTAAENELITPGGEVMFVCKMIEESLSSRQGALWYTSLLGKASSIAPVHAKLLENKINNYFISSIRQSRTARWIVGWSFTDHRLPDSLTRTSSPATVKYLPLPNSFQLHPSTNSLSLLKQHLTEVLTDIGLLQGQVSGTEDWHKHPDLDQYTLLLRPTAQSWSRSARRKAGRTSAGTDSSAGTEPLFTGRLEICLHVQDRSTEKRREASPTRGSRSEQLAQTHMSFHWDQGRSRLNVETFWAYVVRKMQERLVGTSTRASPLDDRNIGRI</sequence>
<dbReference type="InterPro" id="IPR029063">
    <property type="entry name" value="SAM-dependent_MTases_sf"/>
</dbReference>
<feature type="region of interest" description="Disordered" evidence="3">
    <location>
        <begin position="1"/>
        <end position="32"/>
    </location>
</feature>